<dbReference type="PROSITE" id="PS50283">
    <property type="entry name" value="NA_SOLUT_SYMP_3"/>
    <property type="match status" value="1"/>
</dbReference>
<keyword evidence="7 13" id="KW-1133">Transmembrane helix</keyword>
<dbReference type="GO" id="GO:0006814">
    <property type="term" value="P:sodium ion transport"/>
    <property type="evidence" value="ECO:0007669"/>
    <property type="project" value="UniProtKB-KW"/>
</dbReference>
<keyword evidence="15" id="KW-1185">Reference proteome</keyword>
<feature type="transmembrane region" description="Helical" evidence="13">
    <location>
        <begin position="232"/>
        <end position="256"/>
    </location>
</feature>
<feature type="transmembrane region" description="Helical" evidence="13">
    <location>
        <begin position="75"/>
        <end position="94"/>
    </location>
</feature>
<evidence type="ECO:0000313" key="14">
    <source>
        <dbReference type="EMBL" id="QVV87566.1"/>
    </source>
</evidence>
<evidence type="ECO:0000256" key="12">
    <source>
        <dbReference type="RuleBase" id="RU362091"/>
    </source>
</evidence>
<evidence type="ECO:0000256" key="11">
    <source>
        <dbReference type="ARBA" id="ARBA00023201"/>
    </source>
</evidence>
<feature type="transmembrane region" description="Helical" evidence="13">
    <location>
        <begin position="400"/>
        <end position="425"/>
    </location>
</feature>
<keyword evidence="4" id="KW-1003">Cell membrane</keyword>
<feature type="transmembrane region" description="Helical" evidence="13">
    <location>
        <begin position="189"/>
        <end position="212"/>
    </location>
</feature>
<dbReference type="KEGG" id="mrtj:KHC33_09300"/>
<dbReference type="GO" id="GO:0005886">
    <property type="term" value="C:plasma membrane"/>
    <property type="evidence" value="ECO:0007669"/>
    <property type="project" value="UniProtKB-SubCell"/>
</dbReference>
<feature type="transmembrane region" description="Helical" evidence="13">
    <location>
        <begin position="374"/>
        <end position="394"/>
    </location>
</feature>
<protein>
    <submittedName>
        <fullName evidence="14">Sodium:solute symporter family protein</fullName>
    </submittedName>
</protein>
<keyword evidence="10 13" id="KW-0472">Membrane</keyword>
<dbReference type="PANTHER" id="PTHR48086:SF3">
    <property type="entry name" value="SODIUM_PROLINE SYMPORTER"/>
    <property type="match status" value="1"/>
</dbReference>
<keyword evidence="8" id="KW-0915">Sodium</keyword>
<feature type="transmembrane region" description="Helical" evidence="13">
    <location>
        <begin position="432"/>
        <end position="453"/>
    </location>
</feature>
<feature type="transmembrane region" description="Helical" evidence="13">
    <location>
        <begin position="6"/>
        <end position="24"/>
    </location>
</feature>
<keyword evidence="5 13" id="KW-0812">Transmembrane</keyword>
<feature type="transmembrane region" description="Helical" evidence="13">
    <location>
        <begin position="459"/>
        <end position="479"/>
    </location>
</feature>
<dbReference type="GO" id="GO:0015293">
    <property type="term" value="F:symporter activity"/>
    <property type="evidence" value="ECO:0007669"/>
    <property type="project" value="UniProtKB-KW"/>
</dbReference>
<evidence type="ECO:0000256" key="3">
    <source>
        <dbReference type="ARBA" id="ARBA00022448"/>
    </source>
</evidence>
<name>A0A8E7AY10_9EURY</name>
<dbReference type="Gene3D" id="1.20.1730.10">
    <property type="entry name" value="Sodium/glucose cotransporter"/>
    <property type="match status" value="1"/>
</dbReference>
<keyword evidence="3" id="KW-0813">Transport</keyword>
<dbReference type="GeneID" id="65565266"/>
<dbReference type="InterPro" id="IPR050277">
    <property type="entry name" value="Sodium:Solute_Symporter"/>
</dbReference>
<comment type="subcellular location">
    <subcellularLocation>
        <location evidence="1">Cell membrane</location>
        <topology evidence="1">Multi-pass membrane protein</topology>
    </subcellularLocation>
</comment>
<dbReference type="InterPro" id="IPR038377">
    <property type="entry name" value="Na/Glc_symporter_sf"/>
</dbReference>
<feature type="transmembrane region" description="Helical" evidence="13">
    <location>
        <begin position="158"/>
        <end position="182"/>
    </location>
</feature>
<sequence length="500" mass="54445">MADGVTIAIVTIYCLAMVGIGAWASKKIKNTEDYLVAGRSLGFWVFVLLMIGTVCSGMSLLGVSGLGYKFGWPTIWEQIFVPLSIAFCIMFFGVKLHAITRTTGYITVQDYLAHRFESPTTLRSLSAVAGIIVSMIYLVGQYTAIAIVLMWLFEIPLWLALIIATLVVTIYTTIGGLYAVAWAALIQSLILIIGVVIMSPIIIFYAGGFTHVNEFMASVNPSLVQPWMAEGMVFTPAYLVSFGVLLIVGLACAPHVINNVLAVKDARLFAWAPLLGFLIYGAVMFLLKFAGFAGIALVQEGVFTLPSVPNAQDFVILYGIQNAIPHIALWSIFAVIVLAAVMSTTDRLMLTIGGMFSWDIYKKIICKDASDKQVLLVSKIVVILSALITMVIALNPPEMLAFLIWMGIGVMLSTFAVPLLAGLYWRRATRMGAIVSMASGLISAGVFGAYYQYVSPLPLHFSFYAVIVSLIAMIIVSLVTKPVSEKVLDETKTGWYIRCP</sequence>
<evidence type="ECO:0000256" key="7">
    <source>
        <dbReference type="ARBA" id="ARBA00022989"/>
    </source>
</evidence>
<evidence type="ECO:0000256" key="4">
    <source>
        <dbReference type="ARBA" id="ARBA00022475"/>
    </source>
</evidence>
<dbReference type="CDD" id="cd10322">
    <property type="entry name" value="SLC5sbd"/>
    <property type="match status" value="1"/>
</dbReference>
<evidence type="ECO:0000256" key="8">
    <source>
        <dbReference type="ARBA" id="ARBA00023053"/>
    </source>
</evidence>
<keyword evidence="9" id="KW-0406">Ion transport</keyword>
<evidence type="ECO:0000256" key="5">
    <source>
        <dbReference type="ARBA" id="ARBA00022692"/>
    </source>
</evidence>
<evidence type="ECO:0000313" key="15">
    <source>
        <dbReference type="Proteomes" id="UP000680656"/>
    </source>
</evidence>
<dbReference type="PANTHER" id="PTHR48086">
    <property type="entry name" value="SODIUM/PROLINE SYMPORTER-RELATED"/>
    <property type="match status" value="1"/>
</dbReference>
<dbReference type="AlphaFoldDB" id="A0A8E7AY10"/>
<dbReference type="InterPro" id="IPR001734">
    <property type="entry name" value="Na/solute_symporter"/>
</dbReference>
<evidence type="ECO:0000256" key="13">
    <source>
        <dbReference type="SAM" id="Phobius"/>
    </source>
</evidence>
<feature type="transmembrane region" description="Helical" evidence="13">
    <location>
        <begin position="268"/>
        <end position="295"/>
    </location>
</feature>
<evidence type="ECO:0000256" key="1">
    <source>
        <dbReference type="ARBA" id="ARBA00004651"/>
    </source>
</evidence>
<accession>A0A8E7AY10</accession>
<organism evidence="14 15">
    <name type="scientific">Methanospirillum purgamenti</name>
    <dbReference type="NCBI Taxonomy" id="2834276"/>
    <lineage>
        <taxon>Archaea</taxon>
        <taxon>Methanobacteriati</taxon>
        <taxon>Methanobacteriota</taxon>
        <taxon>Stenosarchaea group</taxon>
        <taxon>Methanomicrobia</taxon>
        <taxon>Methanomicrobiales</taxon>
        <taxon>Methanospirillaceae</taxon>
        <taxon>Methanospirillum</taxon>
    </lineage>
</organism>
<feature type="transmembrane region" description="Helical" evidence="13">
    <location>
        <begin position="125"/>
        <end position="152"/>
    </location>
</feature>
<gene>
    <name evidence="14" type="ORF">KHC33_09300</name>
</gene>
<evidence type="ECO:0000256" key="9">
    <source>
        <dbReference type="ARBA" id="ARBA00023065"/>
    </source>
</evidence>
<keyword evidence="6" id="KW-0769">Symport</keyword>
<dbReference type="Pfam" id="PF00474">
    <property type="entry name" value="SSF"/>
    <property type="match status" value="1"/>
</dbReference>
<reference evidence="14 15" key="1">
    <citation type="submission" date="2021-05" db="EMBL/GenBank/DDBJ databases">
        <title>A novel Methanospirillum isolate from a pyrite-forming mixed culture.</title>
        <authorList>
            <person name="Bunk B."/>
            <person name="Sproer C."/>
            <person name="Spring S."/>
            <person name="Pester M."/>
        </authorList>
    </citation>
    <scope>NUCLEOTIDE SEQUENCE [LARGE SCALE GENOMIC DNA]</scope>
    <source>
        <strain evidence="14 15">J.3.6.1-F.2.7.3</strain>
    </source>
</reference>
<dbReference type="RefSeq" id="WP_214418386.1">
    <property type="nucleotide sequence ID" value="NZ_CP075546.1"/>
</dbReference>
<evidence type="ECO:0000256" key="10">
    <source>
        <dbReference type="ARBA" id="ARBA00023136"/>
    </source>
</evidence>
<feature type="transmembrane region" description="Helical" evidence="13">
    <location>
        <begin position="315"/>
        <end position="341"/>
    </location>
</feature>
<dbReference type="Proteomes" id="UP000680656">
    <property type="component" value="Chromosome"/>
</dbReference>
<feature type="transmembrane region" description="Helical" evidence="13">
    <location>
        <begin position="36"/>
        <end position="63"/>
    </location>
</feature>
<keyword evidence="11" id="KW-0739">Sodium transport</keyword>
<comment type="similarity">
    <text evidence="2 12">Belongs to the sodium:solute symporter (SSF) (TC 2.A.21) family.</text>
</comment>
<dbReference type="EMBL" id="CP075546">
    <property type="protein sequence ID" value="QVV87566.1"/>
    <property type="molecule type" value="Genomic_DNA"/>
</dbReference>
<evidence type="ECO:0000256" key="2">
    <source>
        <dbReference type="ARBA" id="ARBA00006434"/>
    </source>
</evidence>
<evidence type="ECO:0000256" key="6">
    <source>
        <dbReference type="ARBA" id="ARBA00022847"/>
    </source>
</evidence>
<proteinExistence type="inferred from homology"/>